<dbReference type="Pfam" id="PF00440">
    <property type="entry name" value="TetR_N"/>
    <property type="match status" value="1"/>
</dbReference>
<feature type="DNA-binding region" description="H-T-H motif" evidence="4">
    <location>
        <begin position="35"/>
        <end position="54"/>
    </location>
</feature>
<dbReference type="PANTHER" id="PTHR30055">
    <property type="entry name" value="HTH-TYPE TRANSCRIPTIONAL REGULATOR RUTR"/>
    <property type="match status" value="1"/>
</dbReference>
<proteinExistence type="predicted"/>
<dbReference type="PROSITE" id="PS50977">
    <property type="entry name" value="HTH_TETR_2"/>
    <property type="match status" value="1"/>
</dbReference>
<evidence type="ECO:0000259" key="6">
    <source>
        <dbReference type="PROSITE" id="PS50977"/>
    </source>
</evidence>
<dbReference type="InterPro" id="IPR050109">
    <property type="entry name" value="HTH-type_TetR-like_transc_reg"/>
</dbReference>
<keyword evidence="3" id="KW-0804">Transcription</keyword>
<keyword evidence="1" id="KW-0805">Transcription regulation</keyword>
<dbReference type="InterPro" id="IPR009057">
    <property type="entry name" value="Homeodomain-like_sf"/>
</dbReference>
<evidence type="ECO:0000256" key="2">
    <source>
        <dbReference type="ARBA" id="ARBA00023125"/>
    </source>
</evidence>
<evidence type="ECO:0000256" key="3">
    <source>
        <dbReference type="ARBA" id="ARBA00023163"/>
    </source>
</evidence>
<gene>
    <name evidence="7" type="ORF">LX15_003560</name>
</gene>
<dbReference type="PRINTS" id="PR00455">
    <property type="entry name" value="HTHTETR"/>
</dbReference>
<evidence type="ECO:0000256" key="5">
    <source>
        <dbReference type="SAM" id="MobiDB-lite"/>
    </source>
</evidence>
<dbReference type="SUPFAM" id="SSF46689">
    <property type="entry name" value="Homeodomain-like"/>
    <property type="match status" value="1"/>
</dbReference>
<dbReference type="EMBL" id="JAMTCP010000020">
    <property type="protein sequence ID" value="MCP2259851.1"/>
    <property type="molecule type" value="Genomic_DNA"/>
</dbReference>
<dbReference type="RefSeq" id="WP_253670735.1">
    <property type="nucleotide sequence ID" value="NZ_JAMTCP010000020.1"/>
</dbReference>
<evidence type="ECO:0000256" key="1">
    <source>
        <dbReference type="ARBA" id="ARBA00023015"/>
    </source>
</evidence>
<feature type="region of interest" description="Disordered" evidence="5">
    <location>
        <begin position="359"/>
        <end position="380"/>
    </location>
</feature>
<dbReference type="PANTHER" id="PTHR30055:SF234">
    <property type="entry name" value="HTH-TYPE TRANSCRIPTIONAL REGULATOR BETI"/>
    <property type="match status" value="1"/>
</dbReference>
<sequence length="380" mass="40250">MSGRLSRAQTQERNRARVLAAARDEFAERGFRAAKVDAIAERAELTRGAVYSNFPGKRALYLAVLADLAERAPEPPQPRLGGTVREALGAFARAWVARLALADEQDEQDEQPDAARLRRDLVPEIVADERVRLPFAQLLKLDALLLALSLERLRPGEAPSAPPLGARVRPRMVRTAETVLTTLHGASQMAVAAPGFVEPFDIVSACERLAGMDLNDWWAPPHLVPPVLSIDEPWSPPEVADMVRGGRARPADDGVVVVLGLHRLAAAEEAVRAAPEGTDVTVALVTGEPAELAPLVRLTVADVAGCLRQAVPASALPRLRVVCDESGSLASAAGVPAVSDATEVAVRVHSGRIVARAEGPGAGHAVASRDQARASSGRGR</sequence>
<dbReference type="InterPro" id="IPR001647">
    <property type="entry name" value="HTH_TetR"/>
</dbReference>
<feature type="domain" description="HTH tetR-type" evidence="6">
    <location>
        <begin position="12"/>
        <end position="72"/>
    </location>
</feature>
<dbReference type="Gene3D" id="1.10.357.10">
    <property type="entry name" value="Tetracycline Repressor, domain 2"/>
    <property type="match status" value="1"/>
</dbReference>
<evidence type="ECO:0000313" key="7">
    <source>
        <dbReference type="EMBL" id="MCP2259851.1"/>
    </source>
</evidence>
<accession>A0ABT1HWH9</accession>
<evidence type="ECO:0000313" key="8">
    <source>
        <dbReference type="Proteomes" id="UP001205311"/>
    </source>
</evidence>
<name>A0ABT1HWH9_STRSD</name>
<keyword evidence="2 4" id="KW-0238">DNA-binding</keyword>
<evidence type="ECO:0000256" key="4">
    <source>
        <dbReference type="PROSITE-ProRule" id="PRU00335"/>
    </source>
</evidence>
<protein>
    <submittedName>
        <fullName evidence="7">Transcriptional regulator, TetR family</fullName>
    </submittedName>
</protein>
<keyword evidence="8" id="KW-1185">Reference proteome</keyword>
<reference evidence="7 8" key="1">
    <citation type="submission" date="2022-06" db="EMBL/GenBank/DDBJ databases">
        <title>Genomic Encyclopedia of Archaeal and Bacterial Type Strains, Phase II (KMG-II): from individual species to whole genera.</title>
        <authorList>
            <person name="Goeker M."/>
        </authorList>
    </citation>
    <scope>NUCLEOTIDE SEQUENCE [LARGE SCALE GENOMIC DNA]</scope>
    <source>
        <strain evidence="7 8">DSM 40477</strain>
    </source>
</reference>
<dbReference type="Proteomes" id="UP001205311">
    <property type="component" value="Unassembled WGS sequence"/>
</dbReference>
<comment type="caution">
    <text evidence="7">The sequence shown here is derived from an EMBL/GenBank/DDBJ whole genome shotgun (WGS) entry which is preliminary data.</text>
</comment>
<organism evidence="7 8">
    <name type="scientific">Streptoalloteichus tenebrarius (strain ATCC 17920 / DSM 40477 / JCM 4838 / CBS 697.72 / NBRC 16177 / NCIMB 11028 / NRRL B-12390 / A12253. 1 / ISP 5477)</name>
    <name type="common">Streptomyces tenebrarius</name>
    <dbReference type="NCBI Taxonomy" id="1933"/>
    <lineage>
        <taxon>Bacteria</taxon>
        <taxon>Bacillati</taxon>
        <taxon>Actinomycetota</taxon>
        <taxon>Actinomycetes</taxon>
        <taxon>Pseudonocardiales</taxon>
        <taxon>Pseudonocardiaceae</taxon>
        <taxon>Streptoalloteichus</taxon>
    </lineage>
</organism>